<dbReference type="Proteomes" id="UP001234989">
    <property type="component" value="Chromosome 4"/>
</dbReference>
<sequence length="116" mass="13205">MLLDVLMISSQVQGPGPLQSMNTRPVVKVLNSWKAVCVRKLVKLQRTPPIKSDEVACSLDNNFSCLNIYSRTNNKLFIHSKREIFQASKQQGPDRFTTKKTVNTDLRRSVFLEIPT</sequence>
<dbReference type="AlphaFoldDB" id="A0AAF0QUR4"/>
<keyword evidence="2" id="KW-1185">Reference proteome</keyword>
<dbReference type="EMBL" id="CP133615">
    <property type="protein sequence ID" value="WMV26314.1"/>
    <property type="molecule type" value="Genomic_DNA"/>
</dbReference>
<proteinExistence type="predicted"/>
<evidence type="ECO:0000313" key="1">
    <source>
        <dbReference type="EMBL" id="WMV26314.1"/>
    </source>
</evidence>
<organism evidence="1 2">
    <name type="scientific">Solanum verrucosum</name>
    <dbReference type="NCBI Taxonomy" id="315347"/>
    <lineage>
        <taxon>Eukaryota</taxon>
        <taxon>Viridiplantae</taxon>
        <taxon>Streptophyta</taxon>
        <taxon>Embryophyta</taxon>
        <taxon>Tracheophyta</taxon>
        <taxon>Spermatophyta</taxon>
        <taxon>Magnoliopsida</taxon>
        <taxon>eudicotyledons</taxon>
        <taxon>Gunneridae</taxon>
        <taxon>Pentapetalae</taxon>
        <taxon>asterids</taxon>
        <taxon>lamiids</taxon>
        <taxon>Solanales</taxon>
        <taxon>Solanaceae</taxon>
        <taxon>Solanoideae</taxon>
        <taxon>Solaneae</taxon>
        <taxon>Solanum</taxon>
    </lineage>
</organism>
<gene>
    <name evidence="1" type="ORF">MTR67_019699</name>
</gene>
<reference evidence="1" key="1">
    <citation type="submission" date="2023-08" db="EMBL/GenBank/DDBJ databases">
        <title>A de novo genome assembly of Solanum verrucosum Schlechtendal, a Mexican diploid species geographically isolated from the other diploid A-genome species in potato relatives.</title>
        <authorList>
            <person name="Hosaka K."/>
        </authorList>
    </citation>
    <scope>NUCLEOTIDE SEQUENCE</scope>
    <source>
        <tissue evidence="1">Young leaves</tissue>
    </source>
</reference>
<protein>
    <submittedName>
        <fullName evidence="1">Uncharacterized protein</fullName>
    </submittedName>
</protein>
<accession>A0AAF0QUR4</accession>
<evidence type="ECO:0000313" key="2">
    <source>
        <dbReference type="Proteomes" id="UP001234989"/>
    </source>
</evidence>
<name>A0AAF0QUR4_SOLVR</name>